<gene>
    <name evidence="1" type="ORF">DFR56_12822</name>
</gene>
<dbReference type="RefSeq" id="WP_110397624.1">
    <property type="nucleotide sequence ID" value="NZ_JADIJL010000022.1"/>
</dbReference>
<dbReference type="AlphaFoldDB" id="A0A2V3VF10"/>
<keyword evidence="2" id="KW-1185">Reference proteome</keyword>
<dbReference type="EMBL" id="QJJQ01000028">
    <property type="protein sequence ID" value="PXW80406.1"/>
    <property type="molecule type" value="Genomic_DNA"/>
</dbReference>
<proteinExistence type="predicted"/>
<comment type="caution">
    <text evidence="1">The sequence shown here is derived from an EMBL/GenBank/DDBJ whole genome shotgun (WGS) entry which is preliminary data.</text>
</comment>
<accession>A0A2V3VF10</accession>
<protein>
    <submittedName>
        <fullName evidence="1">Uncharacterized protein</fullName>
    </submittedName>
</protein>
<evidence type="ECO:0000313" key="2">
    <source>
        <dbReference type="Proteomes" id="UP000247978"/>
    </source>
</evidence>
<reference evidence="1 2" key="1">
    <citation type="submission" date="2018-05" db="EMBL/GenBank/DDBJ databases">
        <title>Genomic Encyclopedia of Type Strains, Phase IV (KMG-IV): sequencing the most valuable type-strain genomes for metagenomic binning, comparative biology and taxonomic classification.</title>
        <authorList>
            <person name="Goeker M."/>
        </authorList>
    </citation>
    <scope>NUCLEOTIDE SEQUENCE [LARGE SCALE GENOMIC DNA]</scope>
    <source>
        <strain evidence="1 2">DSM 28556</strain>
    </source>
</reference>
<evidence type="ECO:0000313" key="1">
    <source>
        <dbReference type="EMBL" id="PXW80406.1"/>
    </source>
</evidence>
<name>A0A2V3VF10_9BACI</name>
<sequence>MNFQWKEYNVHEILEAGDPAESEIVLASYSIINGEMVNPQLEELNQSLLTKRLDGNTDDVHEFINFHKGTDIHKSMWETYFKLIPESIVKK</sequence>
<organism evidence="1 2">
    <name type="scientific">Pseudogracilibacillus auburnensis</name>
    <dbReference type="NCBI Taxonomy" id="1494959"/>
    <lineage>
        <taxon>Bacteria</taxon>
        <taxon>Bacillati</taxon>
        <taxon>Bacillota</taxon>
        <taxon>Bacilli</taxon>
        <taxon>Bacillales</taxon>
        <taxon>Bacillaceae</taxon>
        <taxon>Pseudogracilibacillus</taxon>
    </lineage>
</organism>
<dbReference type="Proteomes" id="UP000247978">
    <property type="component" value="Unassembled WGS sequence"/>
</dbReference>